<evidence type="ECO:0000313" key="10">
    <source>
        <dbReference type="Proteomes" id="UP001147700"/>
    </source>
</evidence>
<evidence type="ECO:0000256" key="1">
    <source>
        <dbReference type="ARBA" id="ARBA00000085"/>
    </source>
</evidence>
<sequence length="405" mass="43682">MEADRRELELAATREILEVLGRCAFELEPVFETVLGQAVRLCRADAGLIYVLDGDAYRVEVALGASQEYRDYIAGVPIEAGSGTLVGRVGAERRTVQILDAPADPKYTMSRALELGGFRTMLGVPMLDGERVLGVIVLWRELKQPFDEPTVELVTTFAAQGAIAIQNVQTARELEVASGHKSAFLASMSHELRTPLNAVIGFSDVLLEEMFGPLNERQAEYVRDIRDSGRHLLELINEILDLSKVEAGRMELEPSAVSLPELLDGGMALVRERAARQALTVTLDVGEEVGLVWGDAVKLKQVVVNLLTNAVKFTPSGGSVAVTASLEGGEVVVLVRDSGVGIAETDQERIFEAFQRGDRRVSTEGTGLGLTLSKRFVELHGGRIWVDSAVGVGSTFGFAIPVGAP</sequence>
<keyword evidence="6" id="KW-0418">Kinase</keyword>
<dbReference type="InterPro" id="IPR029016">
    <property type="entry name" value="GAF-like_dom_sf"/>
</dbReference>
<dbReference type="Gene3D" id="1.10.287.130">
    <property type="match status" value="1"/>
</dbReference>
<dbReference type="SMART" id="SM00388">
    <property type="entry name" value="HisKA"/>
    <property type="match status" value="1"/>
</dbReference>
<dbReference type="SUPFAM" id="SSF55874">
    <property type="entry name" value="ATPase domain of HSP90 chaperone/DNA topoisomerase II/histidine kinase"/>
    <property type="match status" value="1"/>
</dbReference>
<dbReference type="PANTHER" id="PTHR43711">
    <property type="entry name" value="TWO-COMPONENT HISTIDINE KINASE"/>
    <property type="match status" value="1"/>
</dbReference>
<dbReference type="Gene3D" id="3.30.450.40">
    <property type="match status" value="1"/>
</dbReference>
<name>A0ABT4RKQ1_9ACTN</name>
<feature type="domain" description="Histidine kinase" evidence="8">
    <location>
        <begin position="187"/>
        <end position="404"/>
    </location>
</feature>
<dbReference type="InterPro" id="IPR003661">
    <property type="entry name" value="HisK_dim/P_dom"/>
</dbReference>
<evidence type="ECO:0000256" key="5">
    <source>
        <dbReference type="ARBA" id="ARBA00022679"/>
    </source>
</evidence>
<keyword evidence="4" id="KW-0597">Phosphoprotein</keyword>
<comment type="catalytic activity">
    <reaction evidence="1">
        <text>ATP + protein L-histidine = ADP + protein N-phospho-L-histidine.</text>
        <dbReference type="EC" id="2.7.13.3"/>
    </reaction>
</comment>
<keyword evidence="7" id="KW-0902">Two-component regulatory system</keyword>
<dbReference type="InterPro" id="IPR003018">
    <property type="entry name" value="GAF"/>
</dbReference>
<dbReference type="CDD" id="cd16922">
    <property type="entry name" value="HATPase_EvgS-ArcB-TorS-like"/>
    <property type="match status" value="1"/>
</dbReference>
<protein>
    <recommendedName>
        <fullName evidence="3">histidine kinase</fullName>
        <ecNumber evidence="3">2.7.13.3</ecNumber>
    </recommendedName>
</protein>
<dbReference type="Proteomes" id="UP001147700">
    <property type="component" value="Unassembled WGS sequence"/>
</dbReference>
<dbReference type="CDD" id="cd00082">
    <property type="entry name" value="HisKA"/>
    <property type="match status" value="1"/>
</dbReference>
<dbReference type="Gene3D" id="3.30.565.10">
    <property type="entry name" value="Histidine kinase-like ATPase, C-terminal domain"/>
    <property type="match status" value="1"/>
</dbReference>
<dbReference type="SUPFAM" id="SSF47384">
    <property type="entry name" value="Homodimeric domain of signal transducing histidine kinase"/>
    <property type="match status" value="1"/>
</dbReference>
<keyword evidence="5" id="KW-0808">Transferase</keyword>
<dbReference type="Pfam" id="PF02518">
    <property type="entry name" value="HATPase_c"/>
    <property type="match status" value="1"/>
</dbReference>
<comment type="caution">
    <text evidence="9">The sequence shown here is derived from an EMBL/GenBank/DDBJ whole genome shotgun (WGS) entry which is preliminary data.</text>
</comment>
<evidence type="ECO:0000313" key="9">
    <source>
        <dbReference type="EMBL" id="MDA0139139.1"/>
    </source>
</evidence>
<dbReference type="PANTHER" id="PTHR43711:SF31">
    <property type="entry name" value="HISTIDINE KINASE"/>
    <property type="match status" value="1"/>
</dbReference>
<dbReference type="GO" id="GO:0005524">
    <property type="term" value="F:ATP binding"/>
    <property type="evidence" value="ECO:0007669"/>
    <property type="project" value="UniProtKB-KW"/>
</dbReference>
<dbReference type="SMART" id="SM00387">
    <property type="entry name" value="HATPase_c"/>
    <property type="match status" value="1"/>
</dbReference>
<dbReference type="Pfam" id="PF13185">
    <property type="entry name" value="GAF_2"/>
    <property type="match status" value="1"/>
</dbReference>
<evidence type="ECO:0000256" key="2">
    <source>
        <dbReference type="ARBA" id="ARBA00004236"/>
    </source>
</evidence>
<evidence type="ECO:0000256" key="6">
    <source>
        <dbReference type="ARBA" id="ARBA00022777"/>
    </source>
</evidence>
<dbReference type="InterPro" id="IPR004358">
    <property type="entry name" value="Sig_transdc_His_kin-like_C"/>
</dbReference>
<evidence type="ECO:0000256" key="7">
    <source>
        <dbReference type="ARBA" id="ARBA00023012"/>
    </source>
</evidence>
<dbReference type="SMART" id="SM00065">
    <property type="entry name" value="GAF"/>
    <property type="match status" value="1"/>
</dbReference>
<evidence type="ECO:0000256" key="3">
    <source>
        <dbReference type="ARBA" id="ARBA00012438"/>
    </source>
</evidence>
<accession>A0ABT4RKQ1</accession>
<comment type="subcellular location">
    <subcellularLocation>
        <location evidence="2">Cell membrane</location>
    </subcellularLocation>
</comment>
<dbReference type="EMBL" id="JAPCID010000022">
    <property type="protein sequence ID" value="MDA0139139.1"/>
    <property type="molecule type" value="Genomic_DNA"/>
</dbReference>
<dbReference type="SUPFAM" id="SSF55781">
    <property type="entry name" value="GAF domain-like"/>
    <property type="match status" value="1"/>
</dbReference>
<dbReference type="InterPro" id="IPR005467">
    <property type="entry name" value="His_kinase_dom"/>
</dbReference>
<evidence type="ECO:0000259" key="8">
    <source>
        <dbReference type="PROSITE" id="PS50109"/>
    </source>
</evidence>
<organism evidence="9 10">
    <name type="scientific">Solirubrobacter deserti</name>
    <dbReference type="NCBI Taxonomy" id="2282478"/>
    <lineage>
        <taxon>Bacteria</taxon>
        <taxon>Bacillati</taxon>
        <taxon>Actinomycetota</taxon>
        <taxon>Thermoleophilia</taxon>
        <taxon>Solirubrobacterales</taxon>
        <taxon>Solirubrobacteraceae</taxon>
        <taxon>Solirubrobacter</taxon>
    </lineage>
</organism>
<proteinExistence type="predicted"/>
<dbReference type="EC" id="2.7.13.3" evidence="3"/>
<dbReference type="InterPro" id="IPR003594">
    <property type="entry name" value="HATPase_dom"/>
</dbReference>
<dbReference type="PRINTS" id="PR00344">
    <property type="entry name" value="BCTRLSENSOR"/>
</dbReference>
<gene>
    <name evidence="9" type="ORF">OJ962_16680</name>
</gene>
<dbReference type="InterPro" id="IPR050736">
    <property type="entry name" value="Sensor_HK_Regulatory"/>
</dbReference>
<dbReference type="Pfam" id="PF00512">
    <property type="entry name" value="HisKA"/>
    <property type="match status" value="1"/>
</dbReference>
<dbReference type="InterPro" id="IPR036890">
    <property type="entry name" value="HATPase_C_sf"/>
</dbReference>
<dbReference type="InterPro" id="IPR036097">
    <property type="entry name" value="HisK_dim/P_sf"/>
</dbReference>
<keyword evidence="10" id="KW-1185">Reference proteome</keyword>
<dbReference type="RefSeq" id="WP_202956668.1">
    <property type="nucleotide sequence ID" value="NZ_JAPCID010000022.1"/>
</dbReference>
<dbReference type="PROSITE" id="PS50109">
    <property type="entry name" value="HIS_KIN"/>
    <property type="match status" value="1"/>
</dbReference>
<evidence type="ECO:0000256" key="4">
    <source>
        <dbReference type="ARBA" id="ARBA00022553"/>
    </source>
</evidence>
<reference evidence="9" key="1">
    <citation type="submission" date="2022-10" db="EMBL/GenBank/DDBJ databases">
        <title>The WGS of Solirubrobacter sp. CPCC 204708.</title>
        <authorList>
            <person name="Jiang Z."/>
        </authorList>
    </citation>
    <scope>NUCLEOTIDE SEQUENCE</scope>
    <source>
        <strain evidence="9">CPCC 204708</strain>
    </source>
</reference>
<keyword evidence="9" id="KW-0547">Nucleotide-binding</keyword>
<keyword evidence="9" id="KW-0067">ATP-binding</keyword>